<evidence type="ECO:0000259" key="6">
    <source>
        <dbReference type="Pfam" id="PF18562"/>
    </source>
</evidence>
<dbReference type="Proteomes" id="UP000754359">
    <property type="component" value="Unassembled WGS sequence"/>
</dbReference>
<dbReference type="Pfam" id="PF03011">
    <property type="entry name" value="PFEMP"/>
    <property type="match status" value="2"/>
</dbReference>
<evidence type="ECO:0000313" key="11">
    <source>
        <dbReference type="Proteomes" id="UP000754359"/>
    </source>
</evidence>
<accession>A0A2I0BZR1</accession>
<feature type="compositionally biased region" description="Low complexity" evidence="1">
    <location>
        <begin position="1233"/>
        <end position="1260"/>
    </location>
</feature>
<dbReference type="InterPro" id="IPR008602">
    <property type="entry name" value="Duffy-antigen-binding"/>
</dbReference>
<dbReference type="GO" id="GO:0016020">
    <property type="term" value="C:membrane"/>
    <property type="evidence" value="ECO:0007669"/>
    <property type="project" value="InterPro"/>
</dbReference>
<feature type="domain" description="Plasmodium falciparum erythrocyte membrane protein-1 N-terminal segment" evidence="5">
    <location>
        <begin position="15"/>
        <end position="51"/>
    </location>
</feature>
<dbReference type="Pfam" id="PF15447">
    <property type="entry name" value="NTS"/>
    <property type="match status" value="1"/>
</dbReference>
<feature type="domain" description="Duffy-antigen binding" evidence="3">
    <location>
        <begin position="121"/>
        <end position="326"/>
    </location>
</feature>
<dbReference type="InterPro" id="IPR029210">
    <property type="entry name" value="PfEMP1_NTS"/>
</dbReference>
<dbReference type="Pfam" id="PF22672">
    <property type="entry name" value="DBL_C"/>
    <property type="match status" value="2"/>
</dbReference>
<dbReference type="InterPro" id="IPR004258">
    <property type="entry name" value="DBL"/>
</dbReference>
<proteinExistence type="predicted"/>
<feature type="compositionally biased region" description="Low complexity" evidence="1">
    <location>
        <begin position="511"/>
        <end position="521"/>
    </location>
</feature>
<evidence type="ECO:0000259" key="5">
    <source>
        <dbReference type="Pfam" id="PF15447"/>
    </source>
</evidence>
<name>A0A2I0BZR1_PLAFO</name>
<dbReference type="Pfam" id="PF05424">
    <property type="entry name" value="Duffy_binding"/>
    <property type="match status" value="2"/>
</dbReference>
<feature type="domain" description="Duffy-antigen binding" evidence="3">
    <location>
        <begin position="974"/>
        <end position="1190"/>
    </location>
</feature>
<dbReference type="InterPro" id="IPR029211">
    <property type="entry name" value="PfEMP1_ATS"/>
</dbReference>
<feature type="region of interest" description="Disordered" evidence="1">
    <location>
        <begin position="1198"/>
        <end position="1261"/>
    </location>
</feature>
<reference evidence="9 10" key="1">
    <citation type="submission" date="2017-11" db="EMBL/GenBank/DDBJ databases">
        <title>Plasmodium falciparum NF54 genome assembly.</title>
        <authorList>
            <person name="Bryant J.M."/>
            <person name="Baumgarten S."/>
            <person name="Scheidig-Benatar C."/>
            <person name="Scherf A."/>
        </authorList>
    </citation>
    <scope>NUCLEOTIDE SEQUENCE [LARGE SCALE GENOMIC DNA]</scope>
    <source>
        <strain evidence="9">NF54</strain>
    </source>
</reference>
<comment type="caution">
    <text evidence="9">The sequence shown here is derived from an EMBL/GenBank/DDBJ whole genome shotgun (WGS) entry which is preliminary data.</text>
</comment>
<evidence type="ECO:0000259" key="3">
    <source>
        <dbReference type="Pfam" id="PF05424"/>
    </source>
</evidence>
<dbReference type="FunFam" id="1.20.58.830:FF:000001">
    <property type="entry name" value="Erythrocyte membrane protein 1, PfEMP1"/>
    <property type="match status" value="1"/>
</dbReference>
<feature type="domain" description="Duffy-binding-like" evidence="2">
    <location>
        <begin position="1554"/>
        <end position="1699"/>
    </location>
</feature>
<evidence type="ECO:0000259" key="7">
    <source>
        <dbReference type="Pfam" id="PF22672"/>
    </source>
</evidence>
<evidence type="ECO:0000313" key="9">
    <source>
        <dbReference type="EMBL" id="PKC48778.1"/>
    </source>
</evidence>
<feature type="compositionally biased region" description="Acidic residues" evidence="1">
    <location>
        <begin position="1759"/>
        <end position="1770"/>
    </location>
</feature>
<evidence type="ECO:0000256" key="1">
    <source>
        <dbReference type="SAM" id="MobiDB-lite"/>
    </source>
</evidence>
<feature type="domain" description="Duffy-binding-like" evidence="7">
    <location>
        <begin position="330"/>
        <end position="488"/>
    </location>
</feature>
<evidence type="ECO:0000313" key="8">
    <source>
        <dbReference type="EMBL" id="KAF4330082.1"/>
    </source>
</evidence>
<dbReference type="EMBL" id="NYMT01000003">
    <property type="protein sequence ID" value="PKC48778.1"/>
    <property type="molecule type" value="Genomic_DNA"/>
</dbReference>
<dbReference type="SUPFAM" id="SSF140924">
    <property type="entry name" value="Duffy binding domain-like"/>
    <property type="match status" value="4"/>
</dbReference>
<dbReference type="Gene3D" id="1.20.58.830">
    <property type="match status" value="3"/>
</dbReference>
<organism evidence="9 10">
    <name type="scientific">Plasmodium falciparum (isolate NF54)</name>
    <dbReference type="NCBI Taxonomy" id="5843"/>
    <lineage>
        <taxon>Eukaryota</taxon>
        <taxon>Sar</taxon>
        <taxon>Alveolata</taxon>
        <taxon>Apicomplexa</taxon>
        <taxon>Aconoidasida</taxon>
        <taxon>Haemosporida</taxon>
        <taxon>Plasmodiidae</taxon>
        <taxon>Plasmodium</taxon>
        <taxon>Plasmodium (Laverania)</taxon>
    </lineage>
</organism>
<feature type="region of interest" description="Disordered" evidence="1">
    <location>
        <begin position="815"/>
        <end position="891"/>
    </location>
</feature>
<sequence length="2277" mass="256124">MGPPSTAPDYSSAKDAKDLLDMIGKDVHDQVEKEAAGRGGSELKGLLSLAKGSGVELAAFPEPCGLIKDKGDELLGDSGERHPCGNTTGKEDVDRFSVKQQAEYDNKKMKCSYGSNGTDVGACAPYRRLFLCNKNMEKMGRTSTTKHDLLLDVCMAANYEAQSLIRYHDKHQLTNEGSQICTVLARSFADIGDIIRGKDLYLGKKKKKKTETERDQLESKLKKIFGDIYNELTNGRNGVKDHYQDDNGGNYFQLREDWWTANRATVWKAITCKADTGNAYFRPTCSDSDGKGSFSQANDKCRCKDKKGKNTDQVPTYFDYVPQYLRWFEEWAEDFCRKKKIYVGIVKTYCREKYKSGNEPRYCSRNGYDCTKTKRAIGKYRMGNQCISCLYACNPYVDWINNQKEQFDKQKQKYDKEIKIYKNGASGIRRQKRGTTTKYEGYEKKFYDKLEKNNYGTVGEFLGLLNNEKACKEVKDGGTIDFKQVNSTSGGTAVSASGASSTSGGSGAASGGTSDTSGTNNASQGTFYRSEYCQPCPHCGVRKANNGNFVKKSDSEQCKNINLYRPKKPEEGTKIEILKSGEGETEIKEKLEQFCQTQNATGGVANGSGSGTSGSQKLYEDWKCYNDVEKDGQDGVDDDDDLEYDRLVNSSGGLCILQKKNGEENGKKQKTYNDFFNFWVAHMLKDSIHWRTKKIKGCLKNGKAIKCTDKCKGDCKCFERWVEQKREEWTNIKEHFGKQTDIPTGLTPDALLEGVLEKGVLLTSIKEAYGDAKETEHIKQLLDETAVAGGVVVGAKDNTTIDKLLEQELKDANRCKNCEQRKPPGEEGGAARNLPGVDTTVDDANEDDLDDEDDEDEDDDGGGSDVGGSDVGEVEEETAKEATEETTTPLDVCNTVKTALEGDLGEACRQKYEYGREKFPNWKCISGDNTRGSESESAGPSRSKRHTESSDSAVTATGSSGEATGKSGDKDGAICVPPRRRKLYLGGFKRLTDGTAVSSEATQAGTPSQSPKGDALLLTAFVETAAVETFFLWHKYKQEKKKPKNEVGGAAGVLQTIGGTLENSGEQNPQKKLQESGEIPDDFLRQMFYTLGDYRDILVRGVADDKNGGNNIILNASGNKEDMEKMKKIQQEIDKILEKSGSEAASGAQKNSGISREKWWDKHAPSIWDGMVCALTYNTDTASGTAPTQIQEVKNALLDGEGKKPKQNGTNGKDYTYGGVRLEDENSGTQALSPNAPASTASQTTQSSSTSENTPTTLTNPKLKDFVLRPTYFRYLEEWGQNFCKERKKRLDQIYRECKVDEDGPRDGKKCSGYGEDCKDNLSKKYDTLPSLECPGCGRHCSFYKKWIKIKKDEYEKQQKAYNEQRTNYTNKNKVSESNNHDKEFCTNLETKYTDAANFLQRLKDGPCKNNSEEDQKVNGYIKFDDISKDKTFGHENYCDPCSKFTVNCNRNDHCDNSNGNNCKDNKITAEKIGNGVDSTVLDMRVIDDSATGFKGDGLEEACGSANIFKGIRKEQWKCGKVCGYNVCKPKEGNRETVRGEKNDDKHIITIRALVTHWVQNFLEDYKKIKHKISHCTKTDQGSTCQNKCQNKCKCVGEWIKLKQQEWEEIKKRFLNQYKMDSDEYYPVRSVLETFLVQIGAANANNDVKKLIKLSEFYKSCGCSAKTNSENNKNEDAIDCMLDKLGKKAEKCHDQHSDNPQEKCDEPPPELDEEDLLLEEEQNPKNMRPGFCPQNDTTEQQEEEENICTPAETVKKEEEEKEEQEEEEPDEKVPPPRAPEASKPKKEKPSQPPRPRRTLELLDNPHVQTALVTSTLAWSVGIGFAAFTYFYLKKKTKASVGNLFQILQIPKSDYDIPTLKSSNRYIPYASDRYKGKTYIYMEGDSSGDEKYAFMSDTTDVTSSESEYEELDINDIYVPGSPKYKTLIEVVLEPSGNNTPTSDIPSDIPNSDTPPPITDDEWNQLKKDFISNMLQNTQNTEPNILHDNVDNNTHPTMSRHNMDQKPFIMSIHDRNLFSGEEYNYDMFNSGNNPINISDSTNSMDSLTSNNHSPYNDKNDLYSGIDLINDALSGNHIDIYDEMLKRKENELFGTQHHPKNITSNRVVTQTSSDDPITNQINLFHKWLDRHRDMCEKWKNNHERLPKLKELWENETHSGDINSGIPSGNHVLNTDVSIQIDMDNPKTMNEFTNMDTNPDKSTMDTILDDLEKYNEPYYYDFYKHDIYYDVNDDKASEDHINMDHNKMDNNNSDVPTNVQIEMNVINNQELLQNEYPISHM</sequence>
<feature type="compositionally biased region" description="Acidic residues" evidence="1">
    <location>
        <begin position="1707"/>
        <end position="1721"/>
    </location>
</feature>
<dbReference type="Pfam" id="PF18562">
    <property type="entry name" value="CIDR1_gamma"/>
    <property type="match status" value="1"/>
</dbReference>
<dbReference type="InterPro" id="IPR041480">
    <property type="entry name" value="CIDR1_gamma"/>
</dbReference>
<dbReference type="InterPro" id="IPR044932">
    <property type="entry name" value="PfEMP1_ATS_sf"/>
</dbReference>
<feature type="compositionally biased region" description="Low complexity" evidence="1">
    <location>
        <begin position="486"/>
        <end position="503"/>
    </location>
</feature>
<dbReference type="Gene3D" id="1.10.1900.40">
    <property type="entry name" value="Acidic terminal segments, variant surface antigen of PfEMP1"/>
    <property type="match status" value="2"/>
</dbReference>
<dbReference type="Proteomes" id="UP000232684">
    <property type="component" value="Unassembled WGS sequence"/>
</dbReference>
<dbReference type="Gene3D" id="1.20.1310.20">
    <property type="entry name" value="Duffy-antigen binding domain"/>
    <property type="match status" value="2"/>
</dbReference>
<dbReference type="InterPro" id="IPR054595">
    <property type="entry name" value="DBL_C"/>
</dbReference>
<feature type="region of interest" description="Disordered" evidence="1">
    <location>
        <begin position="1691"/>
        <end position="1802"/>
    </location>
</feature>
<feature type="compositionally biased region" description="Acidic residues" evidence="1">
    <location>
        <begin position="840"/>
        <end position="862"/>
    </location>
</feature>
<dbReference type="FunFam" id="1.20.58.830:FF:000009">
    <property type="entry name" value="Erythrocyte membrane protein 1, PfEMP1"/>
    <property type="match status" value="1"/>
</dbReference>
<dbReference type="EMBL" id="QFXU01000010">
    <property type="protein sequence ID" value="KAF4330082.1"/>
    <property type="molecule type" value="Genomic_DNA"/>
</dbReference>
<evidence type="ECO:0000313" key="10">
    <source>
        <dbReference type="Proteomes" id="UP000232684"/>
    </source>
</evidence>
<dbReference type="FunFam" id="1.20.58.830:FF:000004">
    <property type="entry name" value="Erythrocyte membrane protein 1, PfEMP1"/>
    <property type="match status" value="1"/>
</dbReference>
<dbReference type="Gene3D" id="1.20.58.1930">
    <property type="match status" value="1"/>
</dbReference>
<feature type="domain" description="Cysteine-rich interdomain region 1 gamma" evidence="6">
    <location>
        <begin position="1479"/>
        <end position="1531"/>
    </location>
</feature>
<dbReference type="FunFam" id="1.10.1900.40:FF:000002">
    <property type="entry name" value="Erythrocyte membrane protein 1, PfEMP1"/>
    <property type="match status" value="1"/>
</dbReference>
<feature type="domain" description="Duffy-binding-like" evidence="7">
    <location>
        <begin position="1278"/>
        <end position="1436"/>
    </location>
</feature>
<evidence type="ECO:0000259" key="2">
    <source>
        <dbReference type="Pfam" id="PF03011"/>
    </source>
</evidence>
<dbReference type="InterPro" id="IPR042202">
    <property type="entry name" value="Duffy-ag-bd_sf"/>
</dbReference>
<feature type="domain" description="Duffy-binding-like" evidence="2">
    <location>
        <begin position="675"/>
        <end position="822"/>
    </location>
</feature>
<dbReference type="FunFam" id="1.20.58.1930:FF:000001">
    <property type="entry name" value="Erythrocyte membrane protein 1, PfEMP1"/>
    <property type="match status" value="1"/>
</dbReference>
<feature type="region of interest" description="Disordered" evidence="1">
    <location>
        <begin position="922"/>
        <end position="975"/>
    </location>
</feature>
<dbReference type="FunFam" id="1.20.1310.20:FF:000001">
    <property type="entry name" value="Erythrocyte membrane protein 1, PfEMP1"/>
    <property type="match status" value="1"/>
</dbReference>
<dbReference type="GO" id="GO:0046789">
    <property type="term" value="F:host cell surface receptor binding"/>
    <property type="evidence" value="ECO:0007669"/>
    <property type="project" value="InterPro"/>
</dbReference>
<feature type="compositionally biased region" description="Basic and acidic residues" evidence="1">
    <location>
        <begin position="1691"/>
        <end position="1706"/>
    </location>
</feature>
<feature type="compositionally biased region" description="Polar residues" evidence="1">
    <location>
        <begin position="950"/>
        <end position="962"/>
    </location>
</feature>
<feature type="domain" description="Plasmodium falciparum erythrocyte membrane protein 1 acidic terminal segment" evidence="4">
    <location>
        <begin position="1815"/>
        <end position="2276"/>
    </location>
</feature>
<reference evidence="8 11" key="2">
    <citation type="submission" date="2018-05" db="EMBL/GenBank/DDBJ databases">
        <title>Genome assembly of Plasmodium falciparum NF54 DiCre.</title>
        <authorList>
            <person name="Baumgarten S."/>
            <person name="Treeck M."/>
            <person name="Scherf A."/>
        </authorList>
    </citation>
    <scope>NUCLEOTIDE SEQUENCE [LARGE SCALE GENOMIC DNA]</scope>
    <source>
        <strain evidence="8">NF54</strain>
    </source>
</reference>
<dbReference type="Pfam" id="PF15445">
    <property type="entry name" value="ATS"/>
    <property type="match status" value="1"/>
</dbReference>
<feature type="compositionally biased region" description="Basic and acidic residues" evidence="1">
    <location>
        <begin position="1780"/>
        <end position="1789"/>
    </location>
</feature>
<dbReference type="SMR" id="A0A2I0BZR1"/>
<feature type="region of interest" description="Disordered" evidence="1">
    <location>
        <begin position="485"/>
        <end position="521"/>
    </location>
</feature>
<dbReference type="FunFam" id="1.10.1900.40:FF:000001">
    <property type="entry name" value="Erythrocyte membrane protein 1"/>
    <property type="match status" value="1"/>
</dbReference>
<feature type="compositionally biased region" description="Basic and acidic residues" evidence="1">
    <location>
        <begin position="815"/>
        <end position="825"/>
    </location>
</feature>
<protein>
    <submittedName>
        <fullName evidence="9">Erythrocyte membrane protein 1</fullName>
    </submittedName>
</protein>
<gene>
    <name evidence="9" type="ORF">CK202_1440</name>
    <name evidence="8" type="ORF">CYL21_1725</name>
</gene>
<evidence type="ECO:0000259" key="4">
    <source>
        <dbReference type="Pfam" id="PF15445"/>
    </source>
</evidence>
<feature type="compositionally biased region" description="Polar residues" evidence="1">
    <location>
        <begin position="927"/>
        <end position="940"/>
    </location>
</feature>